<evidence type="ECO:0000256" key="1">
    <source>
        <dbReference type="SAM" id="MobiDB-lite"/>
    </source>
</evidence>
<evidence type="ECO:0000313" key="3">
    <source>
        <dbReference type="EMBL" id="CAL1128155.1"/>
    </source>
</evidence>
<gene>
    <name evidence="2" type="ORF">C1SCF055_LOCUS3155</name>
</gene>
<dbReference type="InterPro" id="IPR012337">
    <property type="entry name" value="RNaseH-like_sf"/>
</dbReference>
<dbReference type="InterPro" id="IPR036397">
    <property type="entry name" value="RNaseH_sf"/>
</dbReference>
<feature type="region of interest" description="Disordered" evidence="1">
    <location>
        <begin position="1025"/>
        <end position="1044"/>
    </location>
</feature>
<feature type="region of interest" description="Disordered" evidence="1">
    <location>
        <begin position="269"/>
        <end position="311"/>
    </location>
</feature>
<comment type="caution">
    <text evidence="2">The sequence shown here is derived from an EMBL/GenBank/DDBJ whole genome shotgun (WGS) entry which is preliminary data.</text>
</comment>
<feature type="compositionally biased region" description="Acidic residues" evidence="1">
    <location>
        <begin position="366"/>
        <end position="377"/>
    </location>
</feature>
<proteinExistence type="predicted"/>
<feature type="region of interest" description="Disordered" evidence="1">
    <location>
        <begin position="366"/>
        <end position="393"/>
    </location>
</feature>
<reference evidence="3" key="2">
    <citation type="submission" date="2024-04" db="EMBL/GenBank/DDBJ databases">
        <authorList>
            <person name="Chen Y."/>
            <person name="Shah S."/>
            <person name="Dougan E. K."/>
            <person name="Thang M."/>
            <person name="Chan C."/>
        </authorList>
    </citation>
    <scope>NUCLEOTIDE SEQUENCE [LARGE SCALE GENOMIC DNA]</scope>
</reference>
<dbReference type="EMBL" id="CAMXCT030000158">
    <property type="protein sequence ID" value="CAL4762092.1"/>
    <property type="molecule type" value="Genomic_DNA"/>
</dbReference>
<dbReference type="EMBL" id="CAMXCT010000158">
    <property type="protein sequence ID" value="CAI3974780.1"/>
    <property type="molecule type" value="Genomic_DNA"/>
</dbReference>
<dbReference type="Proteomes" id="UP001152797">
    <property type="component" value="Unassembled WGS sequence"/>
</dbReference>
<feature type="compositionally biased region" description="Low complexity" evidence="1">
    <location>
        <begin position="1054"/>
        <end position="1063"/>
    </location>
</feature>
<dbReference type="GO" id="GO:0003676">
    <property type="term" value="F:nucleic acid binding"/>
    <property type="evidence" value="ECO:0007669"/>
    <property type="project" value="InterPro"/>
</dbReference>
<dbReference type="Gene3D" id="3.30.420.10">
    <property type="entry name" value="Ribonuclease H-like superfamily/Ribonuclease H"/>
    <property type="match status" value="1"/>
</dbReference>
<feature type="region of interest" description="Disordered" evidence="1">
    <location>
        <begin position="1051"/>
        <end position="1071"/>
    </location>
</feature>
<dbReference type="EMBL" id="CAMXCT020000158">
    <property type="protein sequence ID" value="CAL1128155.1"/>
    <property type="molecule type" value="Genomic_DNA"/>
</dbReference>
<sequence>MDVKDPFRDLAFDGRPAGYREFRRKVILSVASLEDKQQHLAGPRLLNRLSGEAWRATEHLSVASIRSNEGWLEVLKTLDKHYKYLPETELHEAIDEFLFLLRRRGGEGATAFASRFKTQLNRLFGLSKEQRAQVIRATGGSSRFADIERILRASDFEESKSDDRRGSRPPQKVQRREAYAIHVDNDDDDSSLDMPFSSDSGDEVYAGEHETEVQGQGDSTDEDIQEVLEIQKKAKRDFKRNFKTYKDSKKKVREIKKSRQPYFPVVAIPPEGQGGASSSQTVAPPQGSKKFEKKVMTKTTKQYPKTPYPRKEEAHLAVGSEVNEFNYMVNVQLPPMNDSELDVLLASIPAGFAILDTDDFEIQPCETDEPNDEDATDTSETMVSHAHHSDETAAVPEPHALPVMEDRSDPKPSTQCQPVNNHRKITEGDRKRVQRRPVSPMPAALFCFRAPEPAVCADDSSPDQQPICMCCCECDAGDTQSPDGEILLETLYEESDWVDVGHSLPSHSRDAIRKAIQQLRKTSIRVAISQLADDPDSVRAELADWLGDQSAVLDTKVGLVEVFTGHAPLSQLYEQTTGKSSIRLGLSYGQDFTRVRDRRLLLLLIAFTQPEHVWFSWPCKYWGPWCNINMSKDESLKSHILEQRQIARRYLHMVSEAWQLQTALGGHCHAENPLSSLAWSELSLGTVWVCRVDQCALGLRSPKTKNMILKPTKLVTTQQELVEIASRYRCDGHHKHDHLEGTYKGKNLTSWAETYPRKFCKIMVGAMMKFHKHEHDRPRTSEEILAMHDPNEEELRHEVVGHDGDEDEPNMDDEPSNRDEQKAVALVRRLHVNTGHASPEQLMRLANRCNASETIKKAIRSFKCPVCEELKPPSIHRKATIAHAESPNQVVGVDFVQVELKKEGEDGKIYEVKRNVLTCVCLATDFAQQIVVPPGPRGMSKAFHEVWVRPYGVPKVVYMDPDHRNIGQDFQQYLAHYNIQLLHAAAESHWQLDPPEQSVVQPSVLNDPALEEPEDYIEPSLADDQEFDDDAVPSPEGVPSVADPVDEATDAVDDAPASVPADAPENEVTPPVAKQRRVEVSFRKLNPDDKKLFTKAMQKPEAMGVSEEPLNEREVKMATSLLARAVKFGQQRLILDGFIHQPGGLKPLAVIADAVMSEMELSGKRDREEARDEAERISAGYEESEWDQLSYAGASPKGYMGTVRGSYAAGGSTIPPPMPDAESHPFENLKVPLPPGVSTIHEWGRTVCQLEKYKEKKLTYAQMVSQSDFDPEIYNYLCWIKNRYGIEDSGCFPPKISPGIDLAAYLERSKFQQKGKETFKRVLR</sequence>
<evidence type="ECO:0000313" key="2">
    <source>
        <dbReference type="EMBL" id="CAI3974780.1"/>
    </source>
</evidence>
<name>A0A9P1FHF9_9DINO</name>
<evidence type="ECO:0000313" key="4">
    <source>
        <dbReference type="Proteomes" id="UP001152797"/>
    </source>
</evidence>
<feature type="region of interest" description="Disordered" evidence="1">
    <location>
        <begin position="181"/>
        <end position="203"/>
    </location>
</feature>
<keyword evidence="4" id="KW-1185">Reference proteome</keyword>
<reference evidence="2" key="1">
    <citation type="submission" date="2022-10" db="EMBL/GenBank/DDBJ databases">
        <authorList>
            <person name="Chen Y."/>
            <person name="Dougan E. K."/>
            <person name="Chan C."/>
            <person name="Rhodes N."/>
            <person name="Thang M."/>
        </authorList>
    </citation>
    <scope>NUCLEOTIDE SEQUENCE</scope>
</reference>
<evidence type="ECO:0008006" key="5">
    <source>
        <dbReference type="Google" id="ProtNLM"/>
    </source>
</evidence>
<accession>A0A9P1FHF9</accession>
<protein>
    <recommendedName>
        <fullName evidence="5">Integrase catalytic domain-containing protein</fullName>
    </recommendedName>
</protein>
<dbReference type="SUPFAM" id="SSF53098">
    <property type="entry name" value="Ribonuclease H-like"/>
    <property type="match status" value="1"/>
</dbReference>
<organism evidence="2">
    <name type="scientific">Cladocopium goreaui</name>
    <dbReference type="NCBI Taxonomy" id="2562237"/>
    <lineage>
        <taxon>Eukaryota</taxon>
        <taxon>Sar</taxon>
        <taxon>Alveolata</taxon>
        <taxon>Dinophyceae</taxon>
        <taxon>Suessiales</taxon>
        <taxon>Symbiodiniaceae</taxon>
        <taxon>Cladocopium</taxon>
    </lineage>
</organism>